<keyword evidence="3" id="KW-1185">Reference proteome</keyword>
<name>A0A1E5XL38_9HYPH</name>
<comment type="caution">
    <text evidence="2">The sequence shown here is derived from an EMBL/GenBank/DDBJ whole genome shotgun (WGS) entry which is preliminary data.</text>
</comment>
<evidence type="ECO:0000313" key="2">
    <source>
        <dbReference type="EMBL" id="OEO29320.1"/>
    </source>
</evidence>
<sequence length="133" mass="13415">MLRTVVAIAALALSAGTALADDYTCRSIAGGLTLGFTLTQGDAGYAVTDAALKIGDDPGYSTSATEPASLATITGLDMDNKVLFNFHATASDTDIATVRLVTRFEGGGGLATGTLKPATGGVYAIRCDIAHEG</sequence>
<feature type="signal peptide" evidence="1">
    <location>
        <begin position="1"/>
        <end position="20"/>
    </location>
</feature>
<evidence type="ECO:0000256" key="1">
    <source>
        <dbReference type="SAM" id="SignalP"/>
    </source>
</evidence>
<organism evidence="2 3">
    <name type="scientific">Devosia insulae DS-56</name>
    <dbReference type="NCBI Taxonomy" id="1116389"/>
    <lineage>
        <taxon>Bacteria</taxon>
        <taxon>Pseudomonadati</taxon>
        <taxon>Pseudomonadota</taxon>
        <taxon>Alphaproteobacteria</taxon>
        <taxon>Hyphomicrobiales</taxon>
        <taxon>Devosiaceae</taxon>
        <taxon>Devosia</taxon>
    </lineage>
</organism>
<gene>
    <name evidence="2" type="ORF">VW23_002180</name>
</gene>
<dbReference type="RefSeq" id="WP_069911406.1">
    <property type="nucleotide sequence ID" value="NZ_LAJE02000290.1"/>
</dbReference>
<dbReference type="Proteomes" id="UP000095463">
    <property type="component" value="Unassembled WGS sequence"/>
</dbReference>
<evidence type="ECO:0000313" key="3">
    <source>
        <dbReference type="Proteomes" id="UP000095463"/>
    </source>
</evidence>
<feature type="chain" id="PRO_5009190238" evidence="1">
    <location>
        <begin position="21"/>
        <end position="133"/>
    </location>
</feature>
<dbReference type="AlphaFoldDB" id="A0A1E5XL38"/>
<proteinExistence type="predicted"/>
<accession>A0A1E5XL38</accession>
<dbReference type="EMBL" id="LAJE02000290">
    <property type="protein sequence ID" value="OEO29320.1"/>
    <property type="molecule type" value="Genomic_DNA"/>
</dbReference>
<reference evidence="2 3" key="1">
    <citation type="journal article" date="2015" name="Genome Announc.">
        <title>Genome Assemblies of Three Soil-Associated Devosia species: D. insulae, D. limi, and D. soli.</title>
        <authorList>
            <person name="Hassan Y.I."/>
            <person name="Lepp D."/>
            <person name="Zhou T."/>
        </authorList>
    </citation>
    <scope>NUCLEOTIDE SEQUENCE [LARGE SCALE GENOMIC DNA]</scope>
    <source>
        <strain evidence="2 3">DS-56</strain>
    </source>
</reference>
<keyword evidence="1" id="KW-0732">Signal</keyword>
<protein>
    <submittedName>
        <fullName evidence="2">Uncharacterized protein</fullName>
    </submittedName>
</protein>